<dbReference type="Proteomes" id="UP000265926">
    <property type="component" value="Unassembled WGS sequence"/>
</dbReference>
<dbReference type="AlphaFoldDB" id="A0A399SUM3"/>
<organism evidence="1 2">
    <name type="scientific">Maribellus luteus</name>
    <dbReference type="NCBI Taxonomy" id="2305463"/>
    <lineage>
        <taxon>Bacteria</taxon>
        <taxon>Pseudomonadati</taxon>
        <taxon>Bacteroidota</taxon>
        <taxon>Bacteroidia</taxon>
        <taxon>Marinilabiliales</taxon>
        <taxon>Prolixibacteraceae</taxon>
        <taxon>Maribellus</taxon>
    </lineage>
</organism>
<dbReference type="EMBL" id="QWGR01000016">
    <property type="protein sequence ID" value="RIJ46262.1"/>
    <property type="molecule type" value="Genomic_DNA"/>
</dbReference>
<dbReference type="RefSeq" id="WP_119439766.1">
    <property type="nucleotide sequence ID" value="NZ_QWGR01000016.1"/>
</dbReference>
<gene>
    <name evidence="1" type="ORF">D1614_20030</name>
</gene>
<dbReference type="OrthoDB" id="1050063at2"/>
<sequence length="141" mass="16868">MEQKTVLSDKDIQPNEELIATIIGDKQLIWKQMMAYLYNNSKDISEVWKYYNDGKSWLFRSLKKKKTIFWIKVLEDTFRIAFWYPIRLESAIMESNLPDSLKIQYKEAKSFNKTRGIYIDIQDSNDLINIKKLIDFKLTNL</sequence>
<protein>
    <submittedName>
        <fullName evidence="1">DUF3788 family protein</fullName>
    </submittedName>
</protein>
<dbReference type="Pfam" id="PF12663">
    <property type="entry name" value="DUF3788"/>
    <property type="match status" value="1"/>
</dbReference>
<reference evidence="1 2" key="1">
    <citation type="submission" date="2018-08" db="EMBL/GenBank/DDBJ databases">
        <title>Pallidiluteibacterium maritimus gen. nov., sp. nov., isolated from coastal sediment.</title>
        <authorList>
            <person name="Zhou L.Y."/>
        </authorList>
    </citation>
    <scope>NUCLEOTIDE SEQUENCE [LARGE SCALE GENOMIC DNA]</scope>
    <source>
        <strain evidence="1 2">XSD2</strain>
    </source>
</reference>
<evidence type="ECO:0000313" key="1">
    <source>
        <dbReference type="EMBL" id="RIJ46262.1"/>
    </source>
</evidence>
<comment type="caution">
    <text evidence="1">The sequence shown here is derived from an EMBL/GenBank/DDBJ whole genome shotgun (WGS) entry which is preliminary data.</text>
</comment>
<keyword evidence="2" id="KW-1185">Reference proteome</keyword>
<proteinExistence type="predicted"/>
<dbReference type="InterPro" id="IPR024265">
    <property type="entry name" value="DUF3788"/>
</dbReference>
<evidence type="ECO:0000313" key="2">
    <source>
        <dbReference type="Proteomes" id="UP000265926"/>
    </source>
</evidence>
<accession>A0A399SUM3</accession>
<name>A0A399SUM3_9BACT</name>